<dbReference type="EMBL" id="JAGIYY010000002">
    <property type="protein sequence ID" value="MBP0439066.1"/>
    <property type="molecule type" value="Genomic_DNA"/>
</dbReference>
<keyword evidence="8" id="KW-1185">Reference proteome</keyword>
<feature type="transmembrane region" description="Helical" evidence="5">
    <location>
        <begin position="64"/>
        <end position="86"/>
    </location>
</feature>
<dbReference type="AlphaFoldDB" id="A0A8J7R2B5"/>
<gene>
    <name evidence="7" type="ORF">J5Y06_10430</name>
</gene>
<protein>
    <submittedName>
        <fullName evidence="7">RDD family protein</fullName>
    </submittedName>
</protein>
<evidence type="ECO:0000259" key="6">
    <source>
        <dbReference type="Pfam" id="PF06271"/>
    </source>
</evidence>
<feature type="transmembrane region" description="Helical" evidence="5">
    <location>
        <begin position="112"/>
        <end position="138"/>
    </location>
</feature>
<dbReference type="Proteomes" id="UP000666240">
    <property type="component" value="Unassembled WGS sequence"/>
</dbReference>
<dbReference type="Pfam" id="PF06271">
    <property type="entry name" value="RDD"/>
    <property type="match status" value="1"/>
</dbReference>
<evidence type="ECO:0000256" key="3">
    <source>
        <dbReference type="ARBA" id="ARBA00022989"/>
    </source>
</evidence>
<evidence type="ECO:0000256" key="1">
    <source>
        <dbReference type="ARBA" id="ARBA00004141"/>
    </source>
</evidence>
<accession>A0A8J7R2B5</accession>
<reference evidence="7" key="1">
    <citation type="submission" date="2021-03" db="EMBL/GenBank/DDBJ databases">
        <title>Genome sequencing and assembly of Tianweitania sediminis.</title>
        <authorList>
            <person name="Chhetri G."/>
        </authorList>
    </citation>
    <scope>NUCLEOTIDE SEQUENCE</scope>
    <source>
        <strain evidence="7">Z8</strain>
    </source>
</reference>
<evidence type="ECO:0000256" key="4">
    <source>
        <dbReference type="ARBA" id="ARBA00023136"/>
    </source>
</evidence>
<dbReference type="InterPro" id="IPR010432">
    <property type="entry name" value="RDD"/>
</dbReference>
<keyword evidence="3 5" id="KW-1133">Transmembrane helix</keyword>
<evidence type="ECO:0000313" key="8">
    <source>
        <dbReference type="Proteomes" id="UP000666240"/>
    </source>
</evidence>
<keyword evidence="2 5" id="KW-0812">Transmembrane</keyword>
<proteinExistence type="predicted"/>
<sequence>MRSNTYSDVTPGLQGSLDEARLYDGVRSRRVLAFCIDYLIVGLLLVPVSIIVALLGVITLGLGWVLFGVLGPIVAIVYVYTTLGSARQATWGMRAMSLRLERLDGGRVEGTLAVLHSVLFWVANGLLTPLILLVTLFADRKRTLHDLLLGTVVIRADR</sequence>
<keyword evidence="4 5" id="KW-0472">Membrane</keyword>
<evidence type="ECO:0000256" key="5">
    <source>
        <dbReference type="SAM" id="Phobius"/>
    </source>
</evidence>
<comment type="subcellular location">
    <subcellularLocation>
        <location evidence="1">Membrane</location>
        <topology evidence="1">Multi-pass membrane protein</topology>
    </subcellularLocation>
</comment>
<evidence type="ECO:0000313" key="7">
    <source>
        <dbReference type="EMBL" id="MBP0439066.1"/>
    </source>
</evidence>
<feature type="transmembrane region" description="Helical" evidence="5">
    <location>
        <begin position="31"/>
        <end position="58"/>
    </location>
</feature>
<feature type="domain" description="RDD" evidence="6">
    <location>
        <begin position="28"/>
        <end position="149"/>
    </location>
</feature>
<dbReference type="GO" id="GO:0016020">
    <property type="term" value="C:membrane"/>
    <property type="evidence" value="ECO:0007669"/>
    <property type="project" value="UniProtKB-SubCell"/>
</dbReference>
<organism evidence="7 8">
    <name type="scientific">Tianweitania sediminis</name>
    <dbReference type="NCBI Taxonomy" id="1502156"/>
    <lineage>
        <taxon>Bacteria</taxon>
        <taxon>Pseudomonadati</taxon>
        <taxon>Pseudomonadota</taxon>
        <taxon>Alphaproteobacteria</taxon>
        <taxon>Hyphomicrobiales</taxon>
        <taxon>Phyllobacteriaceae</taxon>
        <taxon>Tianweitania</taxon>
    </lineage>
</organism>
<evidence type="ECO:0000256" key="2">
    <source>
        <dbReference type="ARBA" id="ARBA00022692"/>
    </source>
</evidence>
<comment type="caution">
    <text evidence="7">The sequence shown here is derived from an EMBL/GenBank/DDBJ whole genome shotgun (WGS) entry which is preliminary data.</text>
</comment>
<name>A0A8J7R2B5_9HYPH</name>